<dbReference type="GO" id="GO:0004768">
    <property type="term" value="F:stearoyl-CoA 9-desaturase activity"/>
    <property type="evidence" value="ECO:0007669"/>
    <property type="project" value="UniProtKB-EC"/>
</dbReference>
<feature type="domain" description="Fatty acid desaturase" evidence="11">
    <location>
        <begin position="48"/>
        <end position="257"/>
    </location>
</feature>
<evidence type="ECO:0000259" key="11">
    <source>
        <dbReference type="Pfam" id="PF00487"/>
    </source>
</evidence>
<protein>
    <submittedName>
        <fullName evidence="12">Fatty acid desaturase Delta-9 fatty acid desaturase</fullName>
        <ecNumber evidence="12">1.14.19.1</ecNumber>
    </submittedName>
</protein>
<dbReference type="CDD" id="cd03505">
    <property type="entry name" value="Delta9-FADS-like"/>
    <property type="match status" value="1"/>
</dbReference>
<feature type="transmembrane region" description="Helical" evidence="10">
    <location>
        <begin position="80"/>
        <end position="101"/>
    </location>
</feature>
<evidence type="ECO:0000256" key="6">
    <source>
        <dbReference type="ARBA" id="ARBA00023002"/>
    </source>
</evidence>
<dbReference type="InterPro" id="IPR005804">
    <property type="entry name" value="FA_desaturase_dom"/>
</dbReference>
<keyword evidence="5 10" id="KW-1133">Transmembrane helix</keyword>
<feature type="transmembrane region" description="Helical" evidence="10">
    <location>
        <begin position="47"/>
        <end position="68"/>
    </location>
</feature>
<proteinExistence type="inferred from homology"/>
<dbReference type="PRINTS" id="PR00075">
    <property type="entry name" value="FACDDSATRASE"/>
</dbReference>
<dbReference type="EMBL" id="CADCWL010000243">
    <property type="protein sequence ID" value="CAA9583836.1"/>
    <property type="molecule type" value="Genomic_DNA"/>
</dbReference>
<keyword evidence="7" id="KW-0408">Iron</keyword>
<comment type="similarity">
    <text evidence="2">Belongs to the fatty acid desaturase type 2 family.</text>
</comment>
<keyword evidence="9 10" id="KW-0472">Membrane</keyword>
<keyword evidence="3 10" id="KW-0812">Transmembrane</keyword>
<evidence type="ECO:0000256" key="4">
    <source>
        <dbReference type="ARBA" id="ARBA00022832"/>
    </source>
</evidence>
<evidence type="ECO:0000256" key="3">
    <source>
        <dbReference type="ARBA" id="ARBA00022692"/>
    </source>
</evidence>
<evidence type="ECO:0000256" key="7">
    <source>
        <dbReference type="ARBA" id="ARBA00023004"/>
    </source>
</evidence>
<evidence type="ECO:0000256" key="8">
    <source>
        <dbReference type="ARBA" id="ARBA00023098"/>
    </source>
</evidence>
<organism evidence="12">
    <name type="scientific">uncultured Thermomicrobiales bacterium</name>
    <dbReference type="NCBI Taxonomy" id="1645740"/>
    <lineage>
        <taxon>Bacteria</taxon>
        <taxon>Pseudomonadati</taxon>
        <taxon>Thermomicrobiota</taxon>
        <taxon>Thermomicrobia</taxon>
        <taxon>Thermomicrobiales</taxon>
        <taxon>environmental samples</taxon>
    </lineage>
</organism>
<comment type="subcellular location">
    <subcellularLocation>
        <location evidence="1">Membrane</location>
        <topology evidence="1">Multi-pass membrane protein</topology>
    </subcellularLocation>
</comment>
<evidence type="ECO:0000256" key="5">
    <source>
        <dbReference type="ARBA" id="ARBA00022989"/>
    </source>
</evidence>
<dbReference type="InterPro" id="IPR015876">
    <property type="entry name" value="Acyl-CoA_DS"/>
</dbReference>
<dbReference type="Pfam" id="PF00487">
    <property type="entry name" value="FA_desaturase"/>
    <property type="match status" value="1"/>
</dbReference>
<keyword evidence="6 12" id="KW-0560">Oxidoreductase</keyword>
<sequence>MAEQKTTHPQSGKTHKIVITIWALGPLLVFPFALYRAVKTRRIGRKVVLTTLIGYVLTGQGITLGYHRLATHESFKVPRLLKGLILGVGSAAAQGPVITWVDNHRRHHIHADQPGDPHSPHADFGEGWKESFKGFLHAHIFWLFEDPPKDFGRYTKRLREDKVVAWVDRTFVWWVGAGLALPALIAGWPGFIWGGVIRMLLVNHSTFAVNSICHMFGSRRFNTKDESRNNIFIAMLTGGEGNHNNHHANAKAAYHGLTWREYDLTGYVIRGLKAVGLATDVYEPTPEEIAARQAQLDRQAAREQAQAEAATELPSLTAVAPATNPERELVAAGVVPEAMSADD</sequence>
<evidence type="ECO:0000256" key="1">
    <source>
        <dbReference type="ARBA" id="ARBA00004141"/>
    </source>
</evidence>
<accession>A0A6J4VPI8</accession>
<dbReference type="AlphaFoldDB" id="A0A6J4VPI8"/>
<dbReference type="EC" id="1.14.19.1" evidence="12"/>
<dbReference type="PANTHER" id="PTHR11351">
    <property type="entry name" value="ACYL-COA DESATURASE"/>
    <property type="match status" value="1"/>
</dbReference>
<evidence type="ECO:0000256" key="9">
    <source>
        <dbReference type="ARBA" id="ARBA00023136"/>
    </source>
</evidence>
<gene>
    <name evidence="12" type="ORF">AVDCRST_MAG19-4357</name>
</gene>
<keyword evidence="4" id="KW-0276">Fatty acid metabolism</keyword>
<evidence type="ECO:0000256" key="10">
    <source>
        <dbReference type="SAM" id="Phobius"/>
    </source>
</evidence>
<keyword evidence="8" id="KW-0443">Lipid metabolism</keyword>
<name>A0A6J4VPI8_9BACT</name>
<dbReference type="GO" id="GO:0006631">
    <property type="term" value="P:fatty acid metabolic process"/>
    <property type="evidence" value="ECO:0007669"/>
    <property type="project" value="UniProtKB-KW"/>
</dbReference>
<feature type="transmembrane region" description="Helical" evidence="10">
    <location>
        <begin position="163"/>
        <end position="185"/>
    </location>
</feature>
<evidence type="ECO:0000313" key="12">
    <source>
        <dbReference type="EMBL" id="CAA9583836.1"/>
    </source>
</evidence>
<feature type="transmembrane region" description="Helical" evidence="10">
    <location>
        <begin position="17"/>
        <end position="35"/>
    </location>
</feature>
<dbReference type="PANTHER" id="PTHR11351:SF3">
    <property type="entry name" value="BLL4393 PROTEIN"/>
    <property type="match status" value="1"/>
</dbReference>
<dbReference type="GO" id="GO:0016020">
    <property type="term" value="C:membrane"/>
    <property type="evidence" value="ECO:0007669"/>
    <property type="project" value="UniProtKB-SubCell"/>
</dbReference>
<evidence type="ECO:0000256" key="2">
    <source>
        <dbReference type="ARBA" id="ARBA00008749"/>
    </source>
</evidence>
<reference evidence="12" key="1">
    <citation type="submission" date="2020-02" db="EMBL/GenBank/DDBJ databases">
        <authorList>
            <person name="Meier V. D."/>
        </authorList>
    </citation>
    <scope>NUCLEOTIDE SEQUENCE</scope>
    <source>
        <strain evidence="12">AVDCRST_MAG19</strain>
    </source>
</reference>